<name>A0A1M7KMY7_9FIRM</name>
<sequence length="317" mass="34426">MRYLGIDIGGTAVKYGIVTEQGEILSTAEYSVNYDQYETPILDTVLKTSQEFLDSIGVEAVELKGIGVSATGQIDSILGIVDGVGNSIKNWKGAKIKEELSKQYHLPVEVVNDGNCAALGEKWLGNARGHKNVIAITIGTGVGGGIIVNDQILLGNQGFAGEIGHFSIDYKGVNCACGNRGCYERYASTTALINMVKEVLPLINDSEFTKEDINGKLIFDLCKRGEPRILKVLDEWIEYVVDGLVSLVHIFNPDCIVIGGGVSVQQELFIDKVRSKLSNRVMSNFKKSLIVERAALGNQAGLVGAIYYFIQQNEKDS</sequence>
<comment type="similarity">
    <text evidence="1">Belongs to the ROK (NagC/XylR) family.</text>
</comment>
<protein>
    <submittedName>
        <fullName evidence="2">Glucokinase</fullName>
    </submittedName>
</protein>
<evidence type="ECO:0000313" key="3">
    <source>
        <dbReference type="Proteomes" id="UP000184038"/>
    </source>
</evidence>
<dbReference type="InterPro" id="IPR043129">
    <property type="entry name" value="ATPase_NBD"/>
</dbReference>
<reference evidence="2 3" key="1">
    <citation type="submission" date="2016-11" db="EMBL/GenBank/DDBJ databases">
        <authorList>
            <person name="Jaros S."/>
            <person name="Januszkiewicz K."/>
            <person name="Wedrychowicz H."/>
        </authorList>
    </citation>
    <scope>NUCLEOTIDE SEQUENCE [LARGE SCALE GENOMIC DNA]</scope>
    <source>
        <strain evidence="2 3">DSM 15930</strain>
    </source>
</reference>
<dbReference type="SUPFAM" id="SSF53067">
    <property type="entry name" value="Actin-like ATPase domain"/>
    <property type="match status" value="1"/>
</dbReference>
<dbReference type="RefSeq" id="WP_073288757.1">
    <property type="nucleotide sequence ID" value="NZ_FRCP01000014.1"/>
</dbReference>
<dbReference type="PANTHER" id="PTHR18964">
    <property type="entry name" value="ROK (REPRESSOR, ORF, KINASE) FAMILY"/>
    <property type="match status" value="1"/>
</dbReference>
<dbReference type="Pfam" id="PF00480">
    <property type="entry name" value="ROK"/>
    <property type="match status" value="1"/>
</dbReference>
<dbReference type="InterPro" id="IPR000600">
    <property type="entry name" value="ROK"/>
</dbReference>
<dbReference type="CDD" id="cd24068">
    <property type="entry name" value="ASKHA_NBD_ROK_FnNanK-like"/>
    <property type="match status" value="1"/>
</dbReference>
<evidence type="ECO:0000256" key="1">
    <source>
        <dbReference type="ARBA" id="ARBA00006479"/>
    </source>
</evidence>
<accession>A0A1M7KMY7</accession>
<dbReference type="GO" id="GO:0016301">
    <property type="term" value="F:kinase activity"/>
    <property type="evidence" value="ECO:0007669"/>
    <property type="project" value="UniProtKB-KW"/>
</dbReference>
<dbReference type="Proteomes" id="UP000184038">
    <property type="component" value="Unassembled WGS sequence"/>
</dbReference>
<dbReference type="EMBL" id="FRCP01000014">
    <property type="protein sequence ID" value="SHM66336.1"/>
    <property type="molecule type" value="Genomic_DNA"/>
</dbReference>
<dbReference type="STRING" id="1120996.SAMN02746066_02806"/>
<dbReference type="PROSITE" id="PS01125">
    <property type="entry name" value="ROK"/>
    <property type="match status" value="1"/>
</dbReference>
<keyword evidence="3" id="KW-1185">Reference proteome</keyword>
<evidence type="ECO:0000313" key="2">
    <source>
        <dbReference type="EMBL" id="SHM66336.1"/>
    </source>
</evidence>
<dbReference type="PANTHER" id="PTHR18964:SF165">
    <property type="entry name" value="BETA-GLUCOSIDE KINASE"/>
    <property type="match status" value="1"/>
</dbReference>
<organism evidence="2 3">
    <name type="scientific">Anaerosporobacter mobilis DSM 15930</name>
    <dbReference type="NCBI Taxonomy" id="1120996"/>
    <lineage>
        <taxon>Bacteria</taxon>
        <taxon>Bacillati</taxon>
        <taxon>Bacillota</taxon>
        <taxon>Clostridia</taxon>
        <taxon>Lachnospirales</taxon>
        <taxon>Lachnospiraceae</taxon>
        <taxon>Anaerosporobacter</taxon>
    </lineage>
</organism>
<keyword evidence="2" id="KW-0418">Kinase</keyword>
<dbReference type="Gene3D" id="3.30.420.40">
    <property type="match status" value="2"/>
</dbReference>
<proteinExistence type="inferred from homology"/>
<dbReference type="OrthoDB" id="9795247at2"/>
<dbReference type="AlphaFoldDB" id="A0A1M7KMY7"/>
<keyword evidence="2" id="KW-0808">Transferase</keyword>
<dbReference type="InterPro" id="IPR049874">
    <property type="entry name" value="ROK_cs"/>
</dbReference>
<gene>
    <name evidence="2" type="ORF">SAMN02746066_02806</name>
</gene>